<proteinExistence type="predicted"/>
<reference evidence="2" key="2">
    <citation type="journal article" date="2023" name="Science">
        <title>Genomic signatures of disease resistance in endangered staghorn corals.</title>
        <authorList>
            <person name="Vollmer S.V."/>
            <person name="Selwyn J.D."/>
            <person name="Despard B.A."/>
            <person name="Roesel C.L."/>
        </authorList>
    </citation>
    <scope>NUCLEOTIDE SEQUENCE</scope>
    <source>
        <strain evidence="2">K2</strain>
    </source>
</reference>
<accession>A0AAD9V6U7</accession>
<reference evidence="2" key="1">
    <citation type="journal article" date="2023" name="G3 (Bethesda)">
        <title>Whole genome assembly and annotation of the endangered Caribbean coral Acropora cervicornis.</title>
        <authorList>
            <person name="Selwyn J.D."/>
            <person name="Vollmer S.V."/>
        </authorList>
    </citation>
    <scope>NUCLEOTIDE SEQUENCE</scope>
    <source>
        <strain evidence="2">K2</strain>
    </source>
</reference>
<evidence type="ECO:0000313" key="2">
    <source>
        <dbReference type="EMBL" id="KAK2563463.1"/>
    </source>
</evidence>
<evidence type="ECO:0000259" key="1">
    <source>
        <dbReference type="Pfam" id="PF10263"/>
    </source>
</evidence>
<dbReference type="PANTHER" id="PTHR23099">
    <property type="entry name" value="TRANSCRIPTIONAL REGULATOR"/>
    <property type="match status" value="1"/>
</dbReference>
<gene>
    <name evidence="2" type="ORF">P5673_013173</name>
</gene>
<comment type="caution">
    <text evidence="2">The sequence shown here is derived from an EMBL/GenBank/DDBJ whole genome shotgun (WGS) entry which is preliminary data.</text>
</comment>
<dbReference type="EMBL" id="JARQWQ010000025">
    <property type="protein sequence ID" value="KAK2563463.1"/>
    <property type="molecule type" value="Genomic_DNA"/>
</dbReference>
<feature type="domain" description="SprT-like" evidence="1">
    <location>
        <begin position="53"/>
        <end position="85"/>
    </location>
</feature>
<keyword evidence="3" id="KW-1185">Reference proteome</keyword>
<dbReference type="PANTHER" id="PTHR23099:SF0">
    <property type="entry name" value="GERM CELL NUCLEAR ACIDIC PROTEIN"/>
    <property type="match status" value="1"/>
</dbReference>
<evidence type="ECO:0000313" key="3">
    <source>
        <dbReference type="Proteomes" id="UP001249851"/>
    </source>
</evidence>
<dbReference type="GO" id="GO:0006974">
    <property type="term" value="P:DNA damage response"/>
    <property type="evidence" value="ECO:0007669"/>
    <property type="project" value="UniProtKB-ARBA"/>
</dbReference>
<dbReference type="Pfam" id="PF10263">
    <property type="entry name" value="SprT-like"/>
    <property type="match status" value="1"/>
</dbReference>
<dbReference type="InterPro" id="IPR006640">
    <property type="entry name" value="SprT-like_domain"/>
</dbReference>
<name>A0AAD9V6U7_ACRCE</name>
<dbReference type="AlphaFoldDB" id="A0AAD9V6U7"/>
<protein>
    <submittedName>
        <fullName evidence="2">Germ cell nuclear acidic protein</fullName>
    </submittedName>
</protein>
<dbReference type="Proteomes" id="UP001249851">
    <property type="component" value="Unassembled WGS sequence"/>
</dbReference>
<dbReference type="GO" id="GO:0005634">
    <property type="term" value="C:nucleus"/>
    <property type="evidence" value="ECO:0007669"/>
    <property type="project" value="TreeGrafter"/>
</dbReference>
<sequence length="85" mass="9751">MIEPPSRPKSALDSLIASYSKEKDFKKYREQLAADLFELYNRTVFDNQAIVFSDRLRDTLIHELCHAAAWVISGIKAGHGSVWKR</sequence>
<organism evidence="2 3">
    <name type="scientific">Acropora cervicornis</name>
    <name type="common">Staghorn coral</name>
    <dbReference type="NCBI Taxonomy" id="6130"/>
    <lineage>
        <taxon>Eukaryota</taxon>
        <taxon>Metazoa</taxon>
        <taxon>Cnidaria</taxon>
        <taxon>Anthozoa</taxon>
        <taxon>Hexacorallia</taxon>
        <taxon>Scleractinia</taxon>
        <taxon>Astrocoeniina</taxon>
        <taxon>Acroporidae</taxon>
        <taxon>Acropora</taxon>
    </lineage>
</organism>